<evidence type="ECO:0000313" key="1">
    <source>
        <dbReference type="EMBL" id="MET3606091.1"/>
    </source>
</evidence>
<reference evidence="1 2" key="1">
    <citation type="submission" date="2024-06" db="EMBL/GenBank/DDBJ databases">
        <title>Genomic Encyclopedia of Type Strains, Phase IV (KMG-IV): sequencing the most valuable type-strain genomes for metagenomic binning, comparative biology and taxonomic classification.</title>
        <authorList>
            <person name="Goeker M."/>
        </authorList>
    </citation>
    <scope>NUCLEOTIDE SEQUENCE [LARGE SCALE GENOMIC DNA]</scope>
    <source>
        <strain evidence="1 2">D-501</strain>
    </source>
</reference>
<keyword evidence="2" id="KW-1185">Reference proteome</keyword>
<evidence type="ECO:0000313" key="2">
    <source>
        <dbReference type="Proteomes" id="UP001549111"/>
    </source>
</evidence>
<proteinExistence type="predicted"/>
<accession>A0ABV2ITG8</accession>
<sequence length="38" mass="3845">MKTAASTCASSSATARGGLAHTWAQAVQRDLIVRGAEA</sequence>
<protein>
    <submittedName>
        <fullName evidence="1">Uncharacterized protein</fullName>
    </submittedName>
</protein>
<gene>
    <name evidence="1" type="ORF">ABIC99_003926</name>
</gene>
<dbReference type="EMBL" id="JBEPLS010000034">
    <property type="protein sequence ID" value="MET3606091.1"/>
    <property type="molecule type" value="Genomic_DNA"/>
</dbReference>
<organism evidence="1 2">
    <name type="scientific">Sphaerotilus sulfidivorans</name>
    <dbReference type="NCBI Taxonomy" id="639200"/>
    <lineage>
        <taxon>Bacteria</taxon>
        <taxon>Pseudomonadati</taxon>
        <taxon>Pseudomonadota</taxon>
        <taxon>Betaproteobacteria</taxon>
        <taxon>Burkholderiales</taxon>
        <taxon>Sphaerotilaceae</taxon>
        <taxon>Sphaerotilus</taxon>
    </lineage>
</organism>
<name>A0ABV2ITG8_9BURK</name>
<dbReference type="Proteomes" id="UP001549111">
    <property type="component" value="Unassembled WGS sequence"/>
</dbReference>
<comment type="caution">
    <text evidence="1">The sequence shown here is derived from an EMBL/GenBank/DDBJ whole genome shotgun (WGS) entry which is preliminary data.</text>
</comment>